<dbReference type="Proteomes" id="UP000470952">
    <property type="component" value="Unassembled WGS sequence"/>
</dbReference>
<dbReference type="RefSeq" id="WP_130085008.1">
    <property type="nucleotide sequence ID" value="NZ_RCXY01000002.1"/>
</dbReference>
<evidence type="ECO:0000313" key="5">
    <source>
        <dbReference type="Proteomes" id="UP000470777"/>
    </source>
</evidence>
<gene>
    <name evidence="3" type="ORF">GAY17_01170</name>
    <name evidence="1" type="ORF">GAZ76_02040</name>
    <name evidence="2" type="ORF">GAZ92_01170</name>
</gene>
<dbReference type="AlphaFoldDB" id="A0A6I1BVA9"/>
<dbReference type="Proteomes" id="UP000437380">
    <property type="component" value="Unassembled WGS sequence"/>
</dbReference>
<dbReference type="EMBL" id="WDAG01000002">
    <property type="protein sequence ID" value="KAB6663190.1"/>
    <property type="molecule type" value="Genomic_DNA"/>
</dbReference>
<dbReference type="EMBL" id="WCZY01000001">
    <property type="protein sequence ID" value="KAB6696959.1"/>
    <property type="molecule type" value="Genomic_DNA"/>
</dbReference>
<comment type="caution">
    <text evidence="3">The sequence shown here is derived from an EMBL/GenBank/DDBJ whole genome shotgun (WGS) entry which is preliminary data.</text>
</comment>
<organism evidence="3 4">
    <name type="scientific">Phocaeicola vulgatus</name>
    <name type="common">Bacteroides vulgatus</name>
    <dbReference type="NCBI Taxonomy" id="821"/>
    <lineage>
        <taxon>Bacteria</taxon>
        <taxon>Pseudomonadati</taxon>
        <taxon>Bacteroidota</taxon>
        <taxon>Bacteroidia</taxon>
        <taxon>Bacteroidales</taxon>
        <taxon>Bacteroidaceae</taxon>
        <taxon>Phocaeicola</taxon>
    </lineage>
</organism>
<evidence type="ECO:0000313" key="1">
    <source>
        <dbReference type="EMBL" id="KAB6663190.1"/>
    </source>
</evidence>
<accession>A0A6I1BVA9</accession>
<sequence length="285" mass="34188">MFIDHAISHYEKEISFFVLTENQVTLNDMNWHDVIKELPFGKLKLIYSEYKDRLEILFPLLNENLEEEYNLIELNKKMIGVCSIAHNRDQRKQKDEAHWLNLTLFMTDFRTYKLLDGLYSCIFRDTDRSNQPHCLNRLYPFLANCNIYCNIYFIEKGKVFIFYQYVSKTMSYEPLLDTNLITFWKNESTLELQELEIRVSKKISELNLVSNSLEIEHCYFTDLGVDKTEITLFAEVKIKYSSKEKANFPFFSREQYFEKKTSMFNTKFKQSLNNLFTRNSNIYEC</sequence>
<dbReference type="EMBL" id="WCZV01000001">
    <property type="protein sequence ID" value="KAB6704174.1"/>
    <property type="molecule type" value="Genomic_DNA"/>
</dbReference>
<dbReference type="Proteomes" id="UP000470777">
    <property type="component" value="Unassembled WGS sequence"/>
</dbReference>
<evidence type="ECO:0000313" key="6">
    <source>
        <dbReference type="Proteomes" id="UP000470952"/>
    </source>
</evidence>
<evidence type="ECO:0000313" key="4">
    <source>
        <dbReference type="Proteomes" id="UP000437380"/>
    </source>
</evidence>
<evidence type="ECO:0000313" key="3">
    <source>
        <dbReference type="EMBL" id="KAB6704174.1"/>
    </source>
</evidence>
<evidence type="ECO:0000313" key="2">
    <source>
        <dbReference type="EMBL" id="KAB6696959.1"/>
    </source>
</evidence>
<proteinExistence type="predicted"/>
<name>A0A6I1BVA9_PHOVU</name>
<reference evidence="4 5" key="1">
    <citation type="journal article" date="2019" name="Nat. Med.">
        <title>A library of human gut bacterial isolates paired with longitudinal multiomics data enables mechanistic microbiome research.</title>
        <authorList>
            <person name="Poyet M."/>
            <person name="Groussin M."/>
            <person name="Gibbons S.M."/>
            <person name="Avila-Pacheco J."/>
            <person name="Jiang X."/>
            <person name="Kearney S.M."/>
            <person name="Perrotta A.R."/>
            <person name="Berdy B."/>
            <person name="Zhao S."/>
            <person name="Lieberman T.D."/>
            <person name="Swanson P.K."/>
            <person name="Smith M."/>
            <person name="Roesemann S."/>
            <person name="Alexander J.E."/>
            <person name="Rich S.A."/>
            <person name="Livny J."/>
            <person name="Vlamakis H."/>
            <person name="Clish C."/>
            <person name="Bullock K."/>
            <person name="Deik A."/>
            <person name="Scott J."/>
            <person name="Pierce K.A."/>
            <person name="Xavier R.J."/>
            <person name="Alm E.J."/>
        </authorList>
    </citation>
    <scope>NUCLEOTIDE SEQUENCE [LARGE SCALE GENOMIC DNA]</scope>
    <source>
        <strain evidence="3 4">BIOML-A82</strain>
        <strain evidence="2 5">BIOML-A85</strain>
        <strain evidence="1 6">BIOML-A93</strain>
    </source>
</reference>
<protein>
    <submittedName>
        <fullName evidence="3">Uncharacterized protein</fullName>
    </submittedName>
</protein>